<dbReference type="InterPro" id="IPR027417">
    <property type="entry name" value="P-loop_NTPase"/>
</dbReference>
<organism evidence="3 4">
    <name type="scientific">Priapulus caudatus</name>
    <name type="common">Priapulid worm</name>
    <dbReference type="NCBI Taxonomy" id="37621"/>
    <lineage>
        <taxon>Eukaryota</taxon>
        <taxon>Metazoa</taxon>
        <taxon>Ecdysozoa</taxon>
        <taxon>Scalidophora</taxon>
        <taxon>Priapulida</taxon>
        <taxon>Priapulimorpha</taxon>
        <taxon>Priapulimorphida</taxon>
        <taxon>Priapulidae</taxon>
        <taxon>Priapulus</taxon>
    </lineage>
</organism>
<dbReference type="PANTHER" id="PTHR46688:SF1">
    <property type="entry name" value="ADP-RIBOSYLATION FACTOR-LIKE PROTEIN 16"/>
    <property type="match status" value="1"/>
</dbReference>
<keyword evidence="2" id="KW-0342">GTP-binding</keyword>
<dbReference type="InterPro" id="IPR006689">
    <property type="entry name" value="Small_GTPase_ARF/SAR"/>
</dbReference>
<evidence type="ECO:0000313" key="4">
    <source>
        <dbReference type="RefSeq" id="XP_014669772.1"/>
    </source>
</evidence>
<sequence length="147" mass="15978">MTKSQDRLKDVVWCGKTACPCVRFSHVSEPGDPEAAATMYLIVGPTRGGKTLLLKRLMLHATTRDVGDGDVPPTVPTVGTNLVNVSLGKKSEITVRELGGSMAPIWHNYYRDCRHLMFAIDLSDRARVAAACVQLTDALSSPELPRS</sequence>
<evidence type="ECO:0000256" key="2">
    <source>
        <dbReference type="ARBA" id="ARBA00023134"/>
    </source>
</evidence>
<dbReference type="Proteomes" id="UP000695022">
    <property type="component" value="Unplaced"/>
</dbReference>
<protein>
    <submittedName>
        <fullName evidence="4">ADP-ribosylation factor-like protein 16</fullName>
    </submittedName>
</protein>
<gene>
    <name evidence="4" type="primary">LOC106810829</name>
</gene>
<proteinExistence type="predicted"/>
<dbReference type="SUPFAM" id="SSF52540">
    <property type="entry name" value="P-loop containing nucleoside triphosphate hydrolases"/>
    <property type="match status" value="1"/>
</dbReference>
<evidence type="ECO:0000313" key="3">
    <source>
        <dbReference type="Proteomes" id="UP000695022"/>
    </source>
</evidence>
<accession>A0ABM1EC51</accession>
<dbReference type="Pfam" id="PF00025">
    <property type="entry name" value="Arf"/>
    <property type="match status" value="1"/>
</dbReference>
<keyword evidence="1" id="KW-0547">Nucleotide-binding</keyword>
<dbReference type="Gene3D" id="3.40.50.300">
    <property type="entry name" value="P-loop containing nucleotide triphosphate hydrolases"/>
    <property type="match status" value="1"/>
</dbReference>
<dbReference type="PANTHER" id="PTHR46688">
    <property type="entry name" value="ADP-RIBOSYLATION FACTOR-LIKE PROTEIN 16"/>
    <property type="match status" value="1"/>
</dbReference>
<dbReference type="RefSeq" id="XP_014669772.1">
    <property type="nucleotide sequence ID" value="XM_014814286.1"/>
</dbReference>
<evidence type="ECO:0000256" key="1">
    <source>
        <dbReference type="ARBA" id="ARBA00022741"/>
    </source>
</evidence>
<feature type="non-terminal residue" evidence="4">
    <location>
        <position position="147"/>
    </location>
</feature>
<reference evidence="4" key="1">
    <citation type="submission" date="2025-08" db="UniProtKB">
        <authorList>
            <consortium name="RefSeq"/>
        </authorList>
    </citation>
    <scope>IDENTIFICATION</scope>
</reference>
<name>A0ABM1EC51_PRICU</name>
<dbReference type="GeneID" id="106810829"/>
<keyword evidence="3" id="KW-1185">Reference proteome</keyword>